<dbReference type="GO" id="GO:0000160">
    <property type="term" value="P:phosphorelay signal transduction system"/>
    <property type="evidence" value="ECO:0007669"/>
    <property type="project" value="InterPro"/>
</dbReference>
<dbReference type="Gene3D" id="3.40.50.2300">
    <property type="match status" value="1"/>
</dbReference>
<gene>
    <name evidence="3" type="ordered locus">Mtc_0429</name>
</gene>
<dbReference type="SUPFAM" id="SSF52172">
    <property type="entry name" value="CheY-like"/>
    <property type="match status" value="1"/>
</dbReference>
<dbReference type="KEGG" id="mez:Mtc_0429"/>
<accession>H8I457</accession>
<dbReference type="HOGENOM" id="CLU_000445_69_17_2"/>
<dbReference type="EMBL" id="CP003243">
    <property type="protein sequence ID" value="AFC99196.1"/>
    <property type="molecule type" value="Genomic_DNA"/>
</dbReference>
<dbReference type="PROSITE" id="PS50110">
    <property type="entry name" value="RESPONSE_REGULATORY"/>
    <property type="match status" value="1"/>
</dbReference>
<name>H8I457_METCZ</name>
<reference evidence="3 4" key="1">
    <citation type="journal article" date="2012" name="J. Bacteriol.">
        <title>Complete genome sequence of a thermophilic methanogen, Methanocella conradii HZ254, isolated from Chinese rice field soil.</title>
        <authorList>
            <person name="Lu Z."/>
            <person name="Lu Y."/>
        </authorList>
    </citation>
    <scope>NUCLEOTIDE SEQUENCE [LARGE SCALE GENOMIC DNA]</scope>
    <source>
        <strain evidence="4">DSM 24694 / JCM 17849 / CGMCC 1.5162 / HZ254</strain>
    </source>
</reference>
<organism evidence="3 4">
    <name type="scientific">Methanocella conradii (strain DSM 24694 / JCM 17849 / CGMCC 1.5162 / HZ254)</name>
    <dbReference type="NCBI Taxonomy" id="1041930"/>
    <lineage>
        <taxon>Archaea</taxon>
        <taxon>Methanobacteriati</taxon>
        <taxon>Methanobacteriota</taxon>
        <taxon>Stenosarchaea group</taxon>
        <taxon>Methanomicrobia</taxon>
        <taxon>Methanocellales</taxon>
        <taxon>Methanocellaceae</taxon>
        <taxon>Methanocella</taxon>
    </lineage>
</organism>
<feature type="domain" description="Response regulatory" evidence="2">
    <location>
        <begin position="10"/>
        <end position="135"/>
    </location>
</feature>
<evidence type="ECO:0000259" key="2">
    <source>
        <dbReference type="PROSITE" id="PS50110"/>
    </source>
</evidence>
<dbReference type="STRING" id="1041930.Mtc_0429"/>
<dbReference type="eggNOG" id="arCOG02589">
    <property type="taxonomic scope" value="Archaea"/>
</dbReference>
<dbReference type="CDD" id="cd17557">
    <property type="entry name" value="REC_Rcp-like"/>
    <property type="match status" value="1"/>
</dbReference>
<dbReference type="InterPro" id="IPR011006">
    <property type="entry name" value="CheY-like_superfamily"/>
</dbReference>
<sequence>MAGQTLKPLEILLADDNPGDVRLFIESLKDGKILNHLSVVWDGAEAIAYLKNKVLTGQAPRPDFIILDINMPKMTGLEVLQQIKSDLELMSIPVAVLTSSEAEKDMATSFAYDANCYITKPLDFEKFINAVLSIDNYWLAIVNNTDSQEELL</sequence>
<dbReference type="OrthoDB" id="9652at2157"/>
<dbReference type="InterPro" id="IPR052893">
    <property type="entry name" value="TCS_response_regulator"/>
</dbReference>
<keyword evidence="4" id="KW-1185">Reference proteome</keyword>
<evidence type="ECO:0000256" key="1">
    <source>
        <dbReference type="PROSITE-ProRule" id="PRU00169"/>
    </source>
</evidence>
<dbReference type="Pfam" id="PF00072">
    <property type="entry name" value="Response_reg"/>
    <property type="match status" value="1"/>
</dbReference>
<dbReference type="PANTHER" id="PTHR44520">
    <property type="entry name" value="RESPONSE REGULATOR RCP1-RELATED"/>
    <property type="match status" value="1"/>
</dbReference>
<protein>
    <submittedName>
        <fullName evidence="3">Response regulator</fullName>
    </submittedName>
</protein>
<dbReference type="Proteomes" id="UP000005233">
    <property type="component" value="Chromosome"/>
</dbReference>
<dbReference type="RefSeq" id="WP_014405035.1">
    <property type="nucleotide sequence ID" value="NC_017034.1"/>
</dbReference>
<dbReference type="AlphaFoldDB" id="H8I457"/>
<dbReference type="GeneID" id="11970314"/>
<feature type="modified residue" description="4-aspartylphosphate" evidence="1">
    <location>
        <position position="68"/>
    </location>
</feature>
<dbReference type="InterPro" id="IPR001789">
    <property type="entry name" value="Sig_transdc_resp-reg_receiver"/>
</dbReference>
<evidence type="ECO:0000313" key="3">
    <source>
        <dbReference type="EMBL" id="AFC99196.1"/>
    </source>
</evidence>
<keyword evidence="1" id="KW-0597">Phosphoprotein</keyword>
<proteinExistence type="predicted"/>
<dbReference type="SMART" id="SM00448">
    <property type="entry name" value="REC"/>
    <property type="match status" value="1"/>
</dbReference>
<evidence type="ECO:0000313" key="4">
    <source>
        <dbReference type="Proteomes" id="UP000005233"/>
    </source>
</evidence>
<dbReference type="PANTHER" id="PTHR44520:SF2">
    <property type="entry name" value="RESPONSE REGULATOR RCP1"/>
    <property type="match status" value="1"/>
</dbReference>